<proteinExistence type="predicted"/>
<reference evidence="1 2" key="1">
    <citation type="journal article" date="2022" name="New Phytol.">
        <title>Ecological generalism drives hyperdiversity of secondary metabolite gene clusters in xylarialean endophytes.</title>
        <authorList>
            <person name="Franco M.E.E."/>
            <person name="Wisecaver J.H."/>
            <person name="Arnold A.E."/>
            <person name="Ju Y.M."/>
            <person name="Slot J.C."/>
            <person name="Ahrendt S."/>
            <person name="Moore L.P."/>
            <person name="Eastman K.E."/>
            <person name="Scott K."/>
            <person name="Konkel Z."/>
            <person name="Mondo S.J."/>
            <person name="Kuo A."/>
            <person name="Hayes R.D."/>
            <person name="Haridas S."/>
            <person name="Andreopoulos B."/>
            <person name="Riley R."/>
            <person name="LaButti K."/>
            <person name="Pangilinan J."/>
            <person name="Lipzen A."/>
            <person name="Amirebrahimi M."/>
            <person name="Yan J."/>
            <person name="Adam C."/>
            <person name="Keymanesh K."/>
            <person name="Ng V."/>
            <person name="Louie K."/>
            <person name="Northen T."/>
            <person name="Drula E."/>
            <person name="Henrissat B."/>
            <person name="Hsieh H.M."/>
            <person name="Youens-Clark K."/>
            <person name="Lutzoni F."/>
            <person name="Miadlikowska J."/>
            <person name="Eastwood D.C."/>
            <person name="Hamelin R.C."/>
            <person name="Grigoriev I.V."/>
            <person name="U'Ren J.M."/>
        </authorList>
    </citation>
    <scope>NUCLEOTIDE SEQUENCE [LARGE SCALE GENOMIC DNA]</scope>
    <source>
        <strain evidence="1 2">ER1909</strain>
    </source>
</reference>
<organism evidence="1 2">
    <name type="scientific">Hypoxylon rubiginosum</name>
    <dbReference type="NCBI Taxonomy" id="110542"/>
    <lineage>
        <taxon>Eukaryota</taxon>
        <taxon>Fungi</taxon>
        <taxon>Dikarya</taxon>
        <taxon>Ascomycota</taxon>
        <taxon>Pezizomycotina</taxon>
        <taxon>Sordariomycetes</taxon>
        <taxon>Xylariomycetidae</taxon>
        <taxon>Xylariales</taxon>
        <taxon>Hypoxylaceae</taxon>
        <taxon>Hypoxylon</taxon>
    </lineage>
</organism>
<accession>A0ACC0CNE7</accession>
<dbReference type="EMBL" id="MU394382">
    <property type="protein sequence ID" value="KAI6081933.1"/>
    <property type="molecule type" value="Genomic_DNA"/>
</dbReference>
<evidence type="ECO:0000313" key="2">
    <source>
        <dbReference type="Proteomes" id="UP001497680"/>
    </source>
</evidence>
<dbReference type="Proteomes" id="UP001497680">
    <property type="component" value="Unassembled WGS sequence"/>
</dbReference>
<sequence>MLASTFSIFALTATAFASPYPTRPVCKELIIPVTVNVQRFIIDATIKDNWDAVALTLNLTRRDFANSTDDPLPVVGKTAAPVESKFNVGATICGTGGPMLILTHGIIESKLYWRPNFDNAEKYSFVDAALAAGYSVLSYDRIGVGSSSKVNALSDAQFQVEAAVLDSLVDYVKKTRNNTKIALVGHSYGSYLSAASAASKTTAIDAMVLTGFAGGFTYFNPFLAGSAFRVARLQDPKRWGGLDAGYLTTADLYAETYVYFGEEHDFERRVAEWSHYVGSEPFAVGELPSLLASSPLAFDAVTAPVLVLQGQYDLSACGGNCVGLLEPLKTTFSGAKTVETVDNLAAGHNLNLHKVAPQAFNMVFDFLKRQGV</sequence>
<name>A0ACC0CNE7_9PEZI</name>
<comment type="caution">
    <text evidence="1">The sequence shown here is derived from an EMBL/GenBank/DDBJ whole genome shotgun (WGS) entry which is preliminary data.</text>
</comment>
<evidence type="ECO:0000313" key="1">
    <source>
        <dbReference type="EMBL" id="KAI6081933.1"/>
    </source>
</evidence>
<protein>
    <submittedName>
        <fullName evidence="1">Alpha/beta-hydrolase</fullName>
    </submittedName>
</protein>
<keyword evidence="2" id="KW-1185">Reference proteome</keyword>
<gene>
    <name evidence="1" type="ORF">F4821DRAFT_264408</name>
</gene>